<dbReference type="AlphaFoldDB" id="A0A1I6L5F4"/>
<dbReference type="GO" id="GO:0015920">
    <property type="term" value="P:lipopolysaccharide transport"/>
    <property type="evidence" value="ECO:0007669"/>
    <property type="project" value="InterPro"/>
</dbReference>
<evidence type="ECO:0000313" key="8">
    <source>
        <dbReference type="Proteomes" id="UP000198824"/>
    </source>
</evidence>
<comment type="subcellular location">
    <subcellularLocation>
        <location evidence="4">Cell outer membrane</location>
    </subcellularLocation>
</comment>
<comment type="subunit">
    <text evidence="4">Component of the lipopolysaccharide transport and assembly complex.</text>
</comment>
<accession>A0A1I6L5F4</accession>
<dbReference type="PANTHER" id="PTHR30189:SF1">
    <property type="entry name" value="LPS-ASSEMBLY PROTEIN LPTD"/>
    <property type="match status" value="1"/>
</dbReference>
<keyword evidence="1 4" id="KW-0732">Signal</keyword>
<dbReference type="Proteomes" id="UP000198824">
    <property type="component" value="Unassembled WGS sequence"/>
</dbReference>
<dbReference type="STRING" id="1166337.SAMN05192580_2313"/>
<dbReference type="InterPro" id="IPR007543">
    <property type="entry name" value="LptD_C"/>
</dbReference>
<keyword evidence="3 4" id="KW-0998">Cell outer membrane</keyword>
<dbReference type="GO" id="GO:0043165">
    <property type="term" value="P:Gram-negative-bacterium-type cell outer membrane assembly"/>
    <property type="evidence" value="ECO:0007669"/>
    <property type="project" value="UniProtKB-UniRule"/>
</dbReference>
<dbReference type="Pfam" id="PF04453">
    <property type="entry name" value="LptD"/>
    <property type="match status" value="1"/>
</dbReference>
<keyword evidence="2 4" id="KW-0472">Membrane</keyword>
<sequence length="749" mass="82915" precursor="true">MGAVLHRHLSFGLSTLALAAAWPARAQDLQTPPTPPPLATPDVPVPANDEEVTFSADQLDYDDQTERVVATGEVRMIRAGNRLRADKVTWDRKTGDVIAEGSVAVANPQGDIAYGDSVQLKDTLRDGVIDNLLLVLEDGGRLAAQRGTRVDNVSTLEHAAYTPCRVTDDAGCPKTPSWQITAVRVVHDPKKHRISYRDARLSLFGLPILWLPALSHPDGSGEGGSGLLVPTFRISRTNGVEVATPYYMPFGPNRDLTITPHVYSDVAPALEAQWRSLSSTGAYQVGGMITYGSRLPAELSIDPSADGKSNVRGYLDASGRFQLGPYWTLTGSTRLATDKTFLRRYDISRDDRLRTIATAERIDADSYLVIGGYAVQNLRPTVSQRNQPIALPAIDYRRRLDFAGGVVEAQVNSLFITRTSGQDTQRAFAGLRWDLRRYTTMGQEVTLTAYGRGDIYHTANVSSTLTASYRGDPGWTPRAIGALAADVRWPFAGALAGGTQIVAPRVQFVASPHTRNLAIPNEDARAIELEDSNLFALNRFPGYDRWEDGSRVTYGLEWQYDRPRFSVRSIVGQSYRLTRRETILPDGTGLGSRFSDVVGRTTLRYGDFVSLTHRFRADKDGWQLRRNELDVTLGGRRTYVMVGYLRLNRDIDTAIEDLRDREEVRLGGRVQITRTLSAFGSTTLDLTSAAEDPLSIADGYEPVRHRLGVLYDDECLELGVTWRRDYARIGDARRGNSFLFQLAFKNLGR</sequence>
<evidence type="ECO:0000313" key="7">
    <source>
        <dbReference type="EMBL" id="SFR98637.1"/>
    </source>
</evidence>
<comment type="similarity">
    <text evidence="4">Belongs to the LptD family.</text>
</comment>
<evidence type="ECO:0000259" key="5">
    <source>
        <dbReference type="Pfam" id="PF03968"/>
    </source>
</evidence>
<name>A0A1I6L5F4_9SPHN</name>
<dbReference type="RefSeq" id="WP_242653454.1">
    <property type="nucleotide sequence ID" value="NZ_FOZG01000002.1"/>
</dbReference>
<evidence type="ECO:0000256" key="1">
    <source>
        <dbReference type="ARBA" id="ARBA00022729"/>
    </source>
</evidence>
<dbReference type="InterPro" id="IPR050218">
    <property type="entry name" value="LptD"/>
</dbReference>
<dbReference type="Gene3D" id="2.60.450.10">
    <property type="entry name" value="Lipopolysaccharide (LPS) transport protein A like domain"/>
    <property type="match status" value="1"/>
</dbReference>
<proteinExistence type="inferred from homology"/>
<comment type="function">
    <text evidence="4">Involved in the assembly of lipopolysaccharide (LPS) at the surface of the outer membrane.</text>
</comment>
<dbReference type="GO" id="GO:0009279">
    <property type="term" value="C:cell outer membrane"/>
    <property type="evidence" value="ECO:0007669"/>
    <property type="project" value="UniProtKB-SubCell"/>
</dbReference>
<organism evidence="7 8">
    <name type="scientific">Sphingomonas jatrophae</name>
    <dbReference type="NCBI Taxonomy" id="1166337"/>
    <lineage>
        <taxon>Bacteria</taxon>
        <taxon>Pseudomonadati</taxon>
        <taxon>Pseudomonadota</taxon>
        <taxon>Alphaproteobacteria</taxon>
        <taxon>Sphingomonadales</taxon>
        <taxon>Sphingomonadaceae</taxon>
        <taxon>Sphingomonas</taxon>
    </lineage>
</organism>
<reference evidence="7 8" key="1">
    <citation type="submission" date="2016-10" db="EMBL/GenBank/DDBJ databases">
        <authorList>
            <person name="de Groot N.N."/>
        </authorList>
    </citation>
    <scope>NUCLEOTIDE SEQUENCE [LARGE SCALE GENOMIC DNA]</scope>
    <source>
        <strain evidence="7 8">S5-249</strain>
    </source>
</reference>
<dbReference type="HAMAP" id="MF_01411">
    <property type="entry name" value="LPS_assembly_LptD"/>
    <property type="match status" value="1"/>
</dbReference>
<feature type="domain" description="Organic solvent tolerance-like N-terminal" evidence="5">
    <location>
        <begin position="55"/>
        <end position="95"/>
    </location>
</feature>
<gene>
    <name evidence="4" type="primary">lptD</name>
    <name evidence="7" type="ORF">SAMN05192580_2313</name>
</gene>
<evidence type="ECO:0000259" key="6">
    <source>
        <dbReference type="Pfam" id="PF04453"/>
    </source>
</evidence>
<keyword evidence="8" id="KW-1185">Reference proteome</keyword>
<comment type="caution">
    <text evidence="4">Lacks conserved residue(s) required for the propagation of feature annotation.</text>
</comment>
<dbReference type="EMBL" id="FOZG01000002">
    <property type="protein sequence ID" value="SFR98637.1"/>
    <property type="molecule type" value="Genomic_DNA"/>
</dbReference>
<feature type="signal peptide" evidence="4">
    <location>
        <begin position="1"/>
        <end position="26"/>
    </location>
</feature>
<feature type="chain" id="PRO_5011801584" description="LPS-assembly protein LptD" evidence="4">
    <location>
        <begin position="27"/>
        <end position="749"/>
    </location>
</feature>
<dbReference type="Pfam" id="PF03968">
    <property type="entry name" value="LptD_N"/>
    <property type="match status" value="1"/>
</dbReference>
<feature type="domain" description="LptD C-terminal" evidence="6">
    <location>
        <begin position="311"/>
        <end position="674"/>
    </location>
</feature>
<evidence type="ECO:0000256" key="3">
    <source>
        <dbReference type="ARBA" id="ARBA00023237"/>
    </source>
</evidence>
<protein>
    <recommendedName>
        <fullName evidence="4">LPS-assembly protein LptD</fullName>
    </recommendedName>
</protein>
<evidence type="ECO:0000256" key="4">
    <source>
        <dbReference type="HAMAP-Rule" id="MF_01411"/>
    </source>
</evidence>
<dbReference type="GO" id="GO:1990351">
    <property type="term" value="C:transporter complex"/>
    <property type="evidence" value="ECO:0007669"/>
    <property type="project" value="TreeGrafter"/>
</dbReference>
<dbReference type="InterPro" id="IPR020889">
    <property type="entry name" value="LipoPS_assembly_LptD"/>
</dbReference>
<dbReference type="PANTHER" id="PTHR30189">
    <property type="entry name" value="LPS-ASSEMBLY PROTEIN"/>
    <property type="match status" value="1"/>
</dbReference>
<dbReference type="InterPro" id="IPR005653">
    <property type="entry name" value="OstA-like_N"/>
</dbReference>
<evidence type="ECO:0000256" key="2">
    <source>
        <dbReference type="ARBA" id="ARBA00023136"/>
    </source>
</evidence>